<keyword evidence="1 11" id="KW-0813">Transport</keyword>
<dbReference type="PANTHER" id="PTHR30042">
    <property type="entry name" value="POTASSIUM-TRANSPORTING ATPASE C CHAIN"/>
    <property type="match status" value="1"/>
</dbReference>
<evidence type="ECO:0000256" key="4">
    <source>
        <dbReference type="ARBA" id="ARBA00022692"/>
    </source>
</evidence>
<comment type="similarity">
    <text evidence="11">Belongs to the KdpC family.</text>
</comment>
<dbReference type="EMBL" id="JBHSCN010000005">
    <property type="protein sequence ID" value="MFC4244033.1"/>
    <property type="molecule type" value="Genomic_DNA"/>
</dbReference>
<keyword evidence="2 11" id="KW-1003">Cell membrane</keyword>
<name>A0ABV8Q8T4_9MICO</name>
<gene>
    <name evidence="11 13" type="primary">kdpC</name>
    <name evidence="13" type="ORF">ACFOYW_11670</name>
</gene>
<feature type="region of interest" description="Disordered" evidence="12">
    <location>
        <begin position="83"/>
        <end position="108"/>
    </location>
</feature>
<keyword evidence="5 11" id="KW-0547">Nucleotide-binding</keyword>
<evidence type="ECO:0000256" key="1">
    <source>
        <dbReference type="ARBA" id="ARBA00022448"/>
    </source>
</evidence>
<evidence type="ECO:0000256" key="10">
    <source>
        <dbReference type="ARBA" id="ARBA00023136"/>
    </source>
</evidence>
<organism evidence="13 14">
    <name type="scientific">Gryllotalpicola reticulitermitis</name>
    <dbReference type="NCBI Taxonomy" id="1184153"/>
    <lineage>
        <taxon>Bacteria</taxon>
        <taxon>Bacillati</taxon>
        <taxon>Actinomycetota</taxon>
        <taxon>Actinomycetes</taxon>
        <taxon>Micrococcales</taxon>
        <taxon>Microbacteriaceae</taxon>
        <taxon>Gryllotalpicola</taxon>
    </lineage>
</organism>
<keyword evidence="8 11" id="KW-1133">Transmembrane helix</keyword>
<proteinExistence type="inferred from homology"/>
<dbReference type="NCBIfam" id="TIGR00681">
    <property type="entry name" value="kdpC"/>
    <property type="match status" value="1"/>
</dbReference>
<evidence type="ECO:0000313" key="13">
    <source>
        <dbReference type="EMBL" id="MFC4244033.1"/>
    </source>
</evidence>
<comment type="function">
    <text evidence="11">Part of the high-affinity ATP-driven potassium transport (or Kdp) system, which catalyzes the hydrolysis of ATP coupled with the electrogenic transport of potassium into the cytoplasm. This subunit acts as a catalytic chaperone that increases the ATP-binding affinity of the ATP-hydrolyzing subunit KdpB by the formation of a transient KdpB/KdpC/ATP ternary complex.</text>
</comment>
<dbReference type="NCBIfam" id="NF001454">
    <property type="entry name" value="PRK00315.1"/>
    <property type="match status" value="1"/>
</dbReference>
<dbReference type="RefSeq" id="WP_390229101.1">
    <property type="nucleotide sequence ID" value="NZ_JBHSCN010000005.1"/>
</dbReference>
<keyword evidence="6 11" id="KW-0067">ATP-binding</keyword>
<comment type="subunit">
    <text evidence="11">The system is composed of three essential subunits: KdpA, KdpB and KdpC.</text>
</comment>
<dbReference type="InterPro" id="IPR003820">
    <property type="entry name" value="KdpC"/>
</dbReference>
<comment type="caution">
    <text evidence="13">The sequence shown here is derived from an EMBL/GenBank/DDBJ whole genome shotgun (WGS) entry which is preliminary data.</text>
</comment>
<evidence type="ECO:0000256" key="11">
    <source>
        <dbReference type="HAMAP-Rule" id="MF_00276"/>
    </source>
</evidence>
<keyword evidence="14" id="KW-1185">Reference proteome</keyword>
<evidence type="ECO:0000256" key="2">
    <source>
        <dbReference type="ARBA" id="ARBA00022475"/>
    </source>
</evidence>
<evidence type="ECO:0000256" key="5">
    <source>
        <dbReference type="ARBA" id="ARBA00022741"/>
    </source>
</evidence>
<dbReference type="Proteomes" id="UP001595900">
    <property type="component" value="Unassembled WGS sequence"/>
</dbReference>
<dbReference type="PANTHER" id="PTHR30042:SF2">
    <property type="entry name" value="POTASSIUM-TRANSPORTING ATPASE KDPC SUBUNIT"/>
    <property type="match status" value="1"/>
</dbReference>
<dbReference type="PIRSF" id="PIRSF001296">
    <property type="entry name" value="K_ATPase_KdpC"/>
    <property type="match status" value="1"/>
</dbReference>
<evidence type="ECO:0000256" key="8">
    <source>
        <dbReference type="ARBA" id="ARBA00022989"/>
    </source>
</evidence>
<protein>
    <recommendedName>
        <fullName evidence="11">Potassium-transporting ATPase KdpC subunit</fullName>
    </recommendedName>
    <alternativeName>
        <fullName evidence="11">ATP phosphohydrolase [potassium-transporting] C chain</fullName>
    </alternativeName>
    <alternativeName>
        <fullName evidence="11">Potassium-binding and translocating subunit C</fullName>
    </alternativeName>
    <alternativeName>
        <fullName evidence="11">Potassium-translocating ATPase C chain</fullName>
    </alternativeName>
</protein>
<keyword evidence="7 11" id="KW-0630">Potassium</keyword>
<dbReference type="HAMAP" id="MF_00276">
    <property type="entry name" value="KdpC"/>
    <property type="match status" value="1"/>
</dbReference>
<accession>A0ABV8Q8T4</accession>
<evidence type="ECO:0000313" key="14">
    <source>
        <dbReference type="Proteomes" id="UP001595900"/>
    </source>
</evidence>
<evidence type="ECO:0000256" key="7">
    <source>
        <dbReference type="ARBA" id="ARBA00022958"/>
    </source>
</evidence>
<comment type="subcellular location">
    <subcellularLocation>
        <location evidence="11">Cell membrane</location>
        <topology evidence="11">Single-pass membrane protein</topology>
    </subcellularLocation>
</comment>
<reference evidence="14" key="1">
    <citation type="journal article" date="2019" name="Int. J. Syst. Evol. Microbiol.">
        <title>The Global Catalogue of Microorganisms (GCM) 10K type strain sequencing project: providing services to taxonomists for standard genome sequencing and annotation.</title>
        <authorList>
            <consortium name="The Broad Institute Genomics Platform"/>
            <consortium name="The Broad Institute Genome Sequencing Center for Infectious Disease"/>
            <person name="Wu L."/>
            <person name="Ma J."/>
        </authorList>
    </citation>
    <scope>NUCLEOTIDE SEQUENCE [LARGE SCALE GENOMIC DNA]</scope>
    <source>
        <strain evidence="14">CGMCC 1.10363</strain>
    </source>
</reference>
<dbReference type="Pfam" id="PF02669">
    <property type="entry name" value="KdpC"/>
    <property type="match status" value="1"/>
</dbReference>
<evidence type="ECO:0000256" key="9">
    <source>
        <dbReference type="ARBA" id="ARBA00023065"/>
    </source>
</evidence>
<keyword evidence="9 11" id="KW-0406">Ion transport</keyword>
<keyword evidence="3 11" id="KW-0633">Potassium transport</keyword>
<evidence type="ECO:0000256" key="12">
    <source>
        <dbReference type="SAM" id="MobiDB-lite"/>
    </source>
</evidence>
<sequence>MPTTTRATVRQYWVAIRAMIVLTAGLGIVYPLVITGIGQLAFHSQANGSKVTDAGTTVGSSLIGQSFTDKKGDPLTQWFQTRPSAATTNSPNGYDANASSGSNYGPNNPTLVNEIKARQKTIETTYGVTASQIPADAVTASGSGLDPDISIAYAKLQEAKVAETRGISEASVAKLVKANTHGRDLGYLGQPYVNAVQLNLDLAKMDPAGNNSGK</sequence>
<keyword evidence="4 11" id="KW-0812">Transmembrane</keyword>
<keyword evidence="10 11" id="KW-0472">Membrane</keyword>
<evidence type="ECO:0000256" key="3">
    <source>
        <dbReference type="ARBA" id="ARBA00022538"/>
    </source>
</evidence>
<feature type="transmembrane region" description="Helical" evidence="11">
    <location>
        <begin position="12"/>
        <end position="33"/>
    </location>
</feature>
<evidence type="ECO:0000256" key="6">
    <source>
        <dbReference type="ARBA" id="ARBA00022840"/>
    </source>
</evidence>